<reference evidence="7 8" key="1">
    <citation type="submission" date="2016-01" db="EMBL/GenBank/DDBJ databases">
        <title>Complete genome sequence of a soil Actinobacterium, Isoptericola dokdonensis DS-3.</title>
        <authorList>
            <person name="Kwon S.-K."/>
            <person name="Kim J.F."/>
        </authorList>
    </citation>
    <scope>NUCLEOTIDE SEQUENCE [LARGE SCALE GENOMIC DNA]</scope>
    <source>
        <strain evidence="7 8">DS-3</strain>
    </source>
</reference>
<keyword evidence="2" id="KW-0732">Signal</keyword>
<name>A0A161I3J5_9MICO</name>
<evidence type="ECO:0000313" key="7">
    <source>
        <dbReference type="EMBL" id="ANC32685.1"/>
    </source>
</evidence>
<dbReference type="Proteomes" id="UP000076794">
    <property type="component" value="Chromosome"/>
</dbReference>
<feature type="compositionally biased region" description="Low complexity" evidence="4">
    <location>
        <begin position="337"/>
        <end position="359"/>
    </location>
</feature>
<protein>
    <submittedName>
        <fullName evidence="7">Resuscitation-promoting factor Rpf2</fullName>
        <ecNumber evidence="7">3.-.-.-</ecNumber>
    </submittedName>
</protein>
<evidence type="ECO:0000256" key="2">
    <source>
        <dbReference type="ARBA" id="ARBA00022729"/>
    </source>
</evidence>
<keyword evidence="5" id="KW-0472">Membrane</keyword>
<dbReference type="GO" id="GO:0016787">
    <property type="term" value="F:hydrolase activity"/>
    <property type="evidence" value="ECO:0007669"/>
    <property type="project" value="UniProtKB-KW"/>
</dbReference>
<feature type="region of interest" description="Disordered" evidence="4">
    <location>
        <begin position="298"/>
        <end position="362"/>
    </location>
</feature>
<dbReference type="PROSITE" id="PS51109">
    <property type="entry name" value="G5"/>
    <property type="match status" value="1"/>
</dbReference>
<dbReference type="InterPro" id="IPR010618">
    <property type="entry name" value="RPF"/>
</dbReference>
<dbReference type="STRING" id="1300344.I598_3173"/>
<dbReference type="Pfam" id="PF06737">
    <property type="entry name" value="Transglycosylas"/>
    <property type="match status" value="1"/>
</dbReference>
<feature type="domain" description="G5" evidence="6">
    <location>
        <begin position="242"/>
        <end position="323"/>
    </location>
</feature>
<dbReference type="Pfam" id="PF03990">
    <property type="entry name" value="DUF348"/>
    <property type="match status" value="3"/>
</dbReference>
<dbReference type="Gene3D" id="2.20.230.10">
    <property type="entry name" value="Resuscitation-promoting factor rpfb"/>
    <property type="match status" value="1"/>
</dbReference>
<evidence type="ECO:0000256" key="1">
    <source>
        <dbReference type="ARBA" id="ARBA00010830"/>
    </source>
</evidence>
<feature type="region of interest" description="Disordered" evidence="4">
    <location>
        <begin position="1"/>
        <end position="44"/>
    </location>
</feature>
<keyword evidence="8" id="KW-1185">Reference proteome</keyword>
<organism evidence="7 8">
    <name type="scientific">Isoptericola dokdonensis DS-3</name>
    <dbReference type="NCBI Taxonomy" id="1300344"/>
    <lineage>
        <taxon>Bacteria</taxon>
        <taxon>Bacillati</taxon>
        <taxon>Actinomycetota</taxon>
        <taxon>Actinomycetes</taxon>
        <taxon>Micrococcales</taxon>
        <taxon>Promicromonosporaceae</taxon>
        <taxon>Isoptericola</taxon>
    </lineage>
</organism>
<accession>A0A161I3J5</accession>
<evidence type="ECO:0000256" key="3">
    <source>
        <dbReference type="ARBA" id="ARBA00022801"/>
    </source>
</evidence>
<comment type="similarity">
    <text evidence="1">Belongs to the transglycosylase family. Rpf subfamily.</text>
</comment>
<evidence type="ECO:0000313" key="8">
    <source>
        <dbReference type="Proteomes" id="UP000076794"/>
    </source>
</evidence>
<dbReference type="SMART" id="SM01208">
    <property type="entry name" value="G5"/>
    <property type="match status" value="1"/>
</dbReference>
<feature type="transmembrane region" description="Helical" evidence="5">
    <location>
        <begin position="49"/>
        <end position="69"/>
    </location>
</feature>
<gene>
    <name evidence="7" type="primary">rpf2_2</name>
    <name evidence="7" type="ORF">I598_3173</name>
</gene>
<dbReference type="Pfam" id="PF07501">
    <property type="entry name" value="G5"/>
    <property type="match status" value="1"/>
</dbReference>
<evidence type="ECO:0000259" key="6">
    <source>
        <dbReference type="PROSITE" id="PS51109"/>
    </source>
</evidence>
<dbReference type="PATRIC" id="fig|1300344.3.peg.3192"/>
<proteinExistence type="inferred from homology"/>
<feature type="compositionally biased region" description="Low complexity" evidence="4">
    <location>
        <begin position="25"/>
        <end position="40"/>
    </location>
</feature>
<dbReference type="CDD" id="cd13925">
    <property type="entry name" value="RPF"/>
    <property type="match status" value="1"/>
</dbReference>
<dbReference type="InterPro" id="IPR011098">
    <property type="entry name" value="G5_dom"/>
</dbReference>
<dbReference type="InterPro" id="IPR023346">
    <property type="entry name" value="Lysozyme-like_dom_sf"/>
</dbReference>
<evidence type="ECO:0000256" key="4">
    <source>
        <dbReference type="SAM" id="MobiDB-lite"/>
    </source>
</evidence>
<dbReference type="KEGG" id="ido:I598_3173"/>
<dbReference type="SUPFAM" id="SSF53955">
    <property type="entry name" value="Lysozyme-like"/>
    <property type="match status" value="1"/>
</dbReference>
<dbReference type="EMBL" id="CP014209">
    <property type="protein sequence ID" value="ANC32685.1"/>
    <property type="molecule type" value="Genomic_DNA"/>
</dbReference>
<dbReference type="Gene3D" id="1.10.530.10">
    <property type="match status" value="1"/>
</dbReference>
<keyword evidence="5" id="KW-0812">Transmembrane</keyword>
<keyword evidence="5" id="KW-1133">Transmembrane helix</keyword>
<dbReference type="AlphaFoldDB" id="A0A161I3J5"/>
<dbReference type="InterPro" id="IPR007137">
    <property type="entry name" value="DUF348"/>
</dbReference>
<keyword evidence="3 7" id="KW-0378">Hydrolase</keyword>
<sequence length="439" mass="45840">MPGHDHDWTPVNDSTDAPVDPQQPGPEATTTVGTGTTETSTPRRRRWPLVTLVVALGLALTAGVSGAVAEQLRKDVTLDVDGALVQVSTYADTVSDALAEEGVRVGEHDEVTPAAGSALRDGAVVQVRYGHQLTVETDGEAQDVVVAALDAAEVLDELAARDEQVRLLPSRSDERASLPIRLDADEPVALVVGGKETVVANGAVSLDELLAAEGITLDADDVVHVDRVTPDAPTDPTVRVVVQRVEVKKVSTTKKIAFDTVTKQDADRYEDEGSYVATEGRAGKRTVVHEVTTVDGEVTAREKVSSEVTRQARDKVIVEGTKERPEPEPEPVEESTSGSSGSSSSSSSSSSGSSSSGGSAPSGVWAALAQCESGGNPSTNTGNGYYGLYQFSLPTWQAMGGSGLPSEASASEQTMRAQKLQAQSGWGQWPACAAKLGLL</sequence>
<dbReference type="EC" id="3.-.-.-" evidence="7"/>
<evidence type="ECO:0000256" key="5">
    <source>
        <dbReference type="SAM" id="Phobius"/>
    </source>
</evidence>
<feature type="compositionally biased region" description="Basic and acidic residues" evidence="4">
    <location>
        <begin position="298"/>
        <end position="327"/>
    </location>
</feature>